<comment type="caution">
    <text evidence="4">The sequence shown here is derived from an EMBL/GenBank/DDBJ whole genome shotgun (WGS) entry which is preliminary data.</text>
</comment>
<dbReference type="Proteomes" id="UP000237752">
    <property type="component" value="Unassembled WGS sequence"/>
</dbReference>
<sequence>MTASNRSMPKQFVSAGHAPSPRKPLTGLRIVDITTAWAGPMAGRVLSYLGADVVHVEAPQRIDSWRGPLNGGDHRRYPDGEYGARPYNRSCMFNTQNQGKRAVGIDLKQPGGVALLKKLIRVSDAVLVNFTPGALARMGLGTDVLRLENPNIVVIEMPGFGSEGPMSAQVALGPTMEGASGMAYFVGYGDGRPYVTGPAYLDPIGAFNGAATVVTTLMAQRRDHAIERAELPQCEAAMHWIGELLLAGIAGQSHTPDTPNASQHAEPHGAYQCAGDDQWVTISIESDLQWDRLCQAMGNSDAAGKFHNAITRRRKRAEVTEIISAWTRRLDKHQVAAILQETGIPAAPVCSGEDVANREDLQDAGFFQEFEHPDAGKHLYQGLPFRIGDSLLKADRPAPVFGQHNEEVIKDLLGVSDSCYDDLVDARVVASTPEA</sequence>
<gene>
    <name evidence="4" type="ORF">CLV47_11893</name>
</gene>
<dbReference type="PANTHER" id="PTHR48228">
    <property type="entry name" value="SUCCINYL-COA--D-CITRAMALATE COA-TRANSFERASE"/>
    <property type="match status" value="1"/>
</dbReference>
<dbReference type="Pfam" id="PF02515">
    <property type="entry name" value="CoA_transf_3"/>
    <property type="match status" value="1"/>
</dbReference>
<dbReference type="PANTHER" id="PTHR48228:SF6">
    <property type="entry name" value="L-CARNITINE COA-TRANSFERASE"/>
    <property type="match status" value="1"/>
</dbReference>
<protein>
    <submittedName>
        <fullName evidence="4">Crotonobetainyl-CoA:carnitine CoA-transferase CaiB-like acyl-CoA transferase</fullName>
    </submittedName>
</protein>
<dbReference type="OrthoDB" id="3561197at2"/>
<dbReference type="SUPFAM" id="SSF89796">
    <property type="entry name" value="CoA-transferase family III (CaiB/BaiF)"/>
    <property type="match status" value="1"/>
</dbReference>
<accession>A0A2T0ZTP3</accession>
<name>A0A2T0ZTP3_9ACTN</name>
<proteinExistence type="inferred from homology"/>
<comment type="similarity">
    <text evidence="1">Belongs to the CoA-transferase III family.</text>
</comment>
<feature type="region of interest" description="Disordered" evidence="3">
    <location>
        <begin position="1"/>
        <end position="20"/>
    </location>
</feature>
<dbReference type="InterPro" id="IPR044855">
    <property type="entry name" value="CoA-Trfase_III_dom3_sf"/>
</dbReference>
<evidence type="ECO:0000313" key="4">
    <source>
        <dbReference type="EMBL" id="PRZ39729.1"/>
    </source>
</evidence>
<dbReference type="Gene3D" id="3.40.50.10540">
    <property type="entry name" value="Crotonobetainyl-coa:carnitine coa-transferase, domain 1"/>
    <property type="match status" value="1"/>
</dbReference>
<reference evidence="4 5" key="1">
    <citation type="submission" date="2018-03" db="EMBL/GenBank/DDBJ databases">
        <title>Genomic Encyclopedia of Archaeal and Bacterial Type Strains, Phase II (KMG-II): from individual species to whole genera.</title>
        <authorList>
            <person name="Goeker M."/>
        </authorList>
    </citation>
    <scope>NUCLEOTIDE SEQUENCE [LARGE SCALE GENOMIC DNA]</scope>
    <source>
        <strain evidence="4 5">DSM 100065</strain>
    </source>
</reference>
<evidence type="ECO:0000313" key="5">
    <source>
        <dbReference type="Proteomes" id="UP000237752"/>
    </source>
</evidence>
<dbReference type="EMBL" id="PVUE01000018">
    <property type="protein sequence ID" value="PRZ39729.1"/>
    <property type="molecule type" value="Genomic_DNA"/>
</dbReference>
<evidence type="ECO:0000256" key="3">
    <source>
        <dbReference type="SAM" id="MobiDB-lite"/>
    </source>
</evidence>
<keyword evidence="5" id="KW-1185">Reference proteome</keyword>
<dbReference type="InterPro" id="IPR050509">
    <property type="entry name" value="CoA-transferase_III"/>
</dbReference>
<dbReference type="AlphaFoldDB" id="A0A2T0ZTP3"/>
<dbReference type="Gene3D" id="3.30.1540.10">
    <property type="entry name" value="formyl-coa transferase, domain 3"/>
    <property type="match status" value="1"/>
</dbReference>
<keyword evidence="2 4" id="KW-0808">Transferase</keyword>
<evidence type="ECO:0000256" key="2">
    <source>
        <dbReference type="ARBA" id="ARBA00022679"/>
    </source>
</evidence>
<evidence type="ECO:0000256" key="1">
    <source>
        <dbReference type="ARBA" id="ARBA00008383"/>
    </source>
</evidence>
<organism evidence="4 5">
    <name type="scientific">Antricoccus suffuscus</name>
    <dbReference type="NCBI Taxonomy" id="1629062"/>
    <lineage>
        <taxon>Bacteria</taxon>
        <taxon>Bacillati</taxon>
        <taxon>Actinomycetota</taxon>
        <taxon>Actinomycetes</taxon>
        <taxon>Geodermatophilales</taxon>
        <taxon>Antricoccaceae</taxon>
        <taxon>Antricoccus</taxon>
    </lineage>
</organism>
<dbReference type="GO" id="GO:0016740">
    <property type="term" value="F:transferase activity"/>
    <property type="evidence" value="ECO:0007669"/>
    <property type="project" value="UniProtKB-KW"/>
</dbReference>
<dbReference type="InterPro" id="IPR003673">
    <property type="entry name" value="CoA-Trfase_fam_III"/>
</dbReference>
<dbReference type="InterPro" id="IPR023606">
    <property type="entry name" value="CoA-Trfase_III_dom_1_sf"/>
</dbReference>